<keyword evidence="4" id="KW-0732">Signal</keyword>
<keyword evidence="2" id="KW-0472">Membrane</keyword>
<dbReference type="Proteomes" id="UP000199310">
    <property type="component" value="Unassembled WGS sequence"/>
</dbReference>
<feature type="signal peptide" evidence="4">
    <location>
        <begin position="1"/>
        <end position="20"/>
    </location>
</feature>
<dbReference type="Gene3D" id="2.170.130.10">
    <property type="entry name" value="TonB-dependent receptor, plug domain"/>
    <property type="match status" value="1"/>
</dbReference>
<reference evidence="7" key="1">
    <citation type="submission" date="2016-10" db="EMBL/GenBank/DDBJ databases">
        <authorList>
            <person name="Varghese N."/>
            <person name="Submissions S."/>
        </authorList>
    </citation>
    <scope>NUCLEOTIDE SEQUENCE [LARGE SCALE GENOMIC DNA]</scope>
    <source>
        <strain evidence="7">DSM 3695</strain>
    </source>
</reference>
<dbReference type="AlphaFoldDB" id="A0A1I0S6S6"/>
<sequence length="814" mass="90328">MNYLLFLAFWLFAFLSDAGAQVSGKLVTAAGTPVPFANVLLLRQSDTSLVKAVLTGEDGRYRISGILPGNYRLRFGSIGYENAETPAFEVSPTSADTTFANQVLLRNTQQLGEVVVRAEKPLFQQQVFGTVINVENSILTKGSSALELLERSPGVYVDRRNNGIALNGKSGVTVMLNGKLLRMSADQLMIYLQGMTANDIEKIELLSTPPAKYEAAGNAGMINIVIKRNRDPGNFSVTGGYGYGEKAAASANLARTIGNTGLYGNYSFSHDRTYYDWSSPATDEVPLLGGHASSYFLSVIKPVNNSHNLSVGADTRLSPRTTIGGNLNFNYSAVNEQTVNYGEYHIATGKDYVQHATINGDNRWTNAGVSFYADRKIREGEQLRFDLDYLYYKNNRPSSAYSTFLDSEGHPPETNDTLFSPLQRSFSNTMIQVGVLKMDYSRQLSPKIKIEGGIKGTYTRTGSASRIESFLDSTWVVSSAAATDMLLKEGIGAVYGSLEAQIRPSLQLVAGVRYEYSHTQMTDPGKKQLITDRPLSAFFPGIFLSWKVNTISEWQLSYTKRISRPAYNDLASFVLYTGPTSVETGNPMLKPTITNNLKLGYQYKGYAASLLFSRDQYPMARYQITANPTGEVIVVSPQNLIFQDNVSLQLLAPWKVKEWWEMSFGLTGSWRRFKLDYTVLPVEKAYIAYNANFSTTFRLPARFSLELSGWYNSASYDGSREVDGFGAVNMGVKKTLKKNGGSLQLTVTDIFRTTAIDSYFGTLTKEAFNLNSKVTFHPEPGKAQIFKLTWTKSFGNSAQRQQRAEPEERNRVRK</sequence>
<feature type="domain" description="Outer membrane protein beta-barrel" evidence="5">
    <location>
        <begin position="379"/>
        <end position="759"/>
    </location>
</feature>
<accession>A0A1I0S6S6</accession>
<dbReference type="Gene3D" id="2.40.170.20">
    <property type="entry name" value="TonB-dependent receptor, beta-barrel domain"/>
    <property type="match status" value="1"/>
</dbReference>
<evidence type="ECO:0000259" key="5">
    <source>
        <dbReference type="Pfam" id="PF14905"/>
    </source>
</evidence>
<proteinExistence type="predicted"/>
<comment type="subcellular location">
    <subcellularLocation>
        <location evidence="1">Cell outer membrane</location>
    </subcellularLocation>
</comment>
<dbReference type="Gene3D" id="2.60.40.1120">
    <property type="entry name" value="Carboxypeptidase-like, regulatory domain"/>
    <property type="match status" value="1"/>
</dbReference>
<dbReference type="GO" id="GO:0009279">
    <property type="term" value="C:cell outer membrane"/>
    <property type="evidence" value="ECO:0007669"/>
    <property type="project" value="UniProtKB-SubCell"/>
</dbReference>
<keyword evidence="6" id="KW-0675">Receptor</keyword>
<feature type="chain" id="PRO_5011640775" evidence="4">
    <location>
        <begin position="21"/>
        <end position="814"/>
    </location>
</feature>
<protein>
    <submittedName>
        <fullName evidence="6">Outer membrane receptor proteins, mostly Fe transport</fullName>
    </submittedName>
</protein>
<dbReference type="EMBL" id="FOJG01000002">
    <property type="protein sequence ID" value="SEW51325.1"/>
    <property type="molecule type" value="Genomic_DNA"/>
</dbReference>
<dbReference type="STRING" id="29529.SAMN04488122_4204"/>
<dbReference type="SUPFAM" id="SSF49464">
    <property type="entry name" value="Carboxypeptidase regulatory domain-like"/>
    <property type="match status" value="1"/>
</dbReference>
<gene>
    <name evidence="6" type="ORF">SAMN04488122_4204</name>
</gene>
<name>A0A1I0S6S6_9BACT</name>
<dbReference type="PANTHER" id="PTHR40980:SF4">
    <property type="entry name" value="TONB-DEPENDENT RECEPTOR-LIKE BETA-BARREL DOMAIN-CONTAINING PROTEIN"/>
    <property type="match status" value="1"/>
</dbReference>
<evidence type="ECO:0000313" key="6">
    <source>
        <dbReference type="EMBL" id="SEW51325.1"/>
    </source>
</evidence>
<dbReference type="PANTHER" id="PTHR40980">
    <property type="entry name" value="PLUG DOMAIN-CONTAINING PROTEIN"/>
    <property type="match status" value="1"/>
</dbReference>
<organism evidence="6 7">
    <name type="scientific">Chitinophaga arvensicola</name>
    <dbReference type="NCBI Taxonomy" id="29529"/>
    <lineage>
        <taxon>Bacteria</taxon>
        <taxon>Pseudomonadati</taxon>
        <taxon>Bacteroidota</taxon>
        <taxon>Chitinophagia</taxon>
        <taxon>Chitinophagales</taxon>
        <taxon>Chitinophagaceae</taxon>
        <taxon>Chitinophaga</taxon>
    </lineage>
</organism>
<evidence type="ECO:0000256" key="2">
    <source>
        <dbReference type="ARBA" id="ARBA00023136"/>
    </source>
</evidence>
<keyword evidence="7" id="KW-1185">Reference proteome</keyword>
<evidence type="ECO:0000256" key="3">
    <source>
        <dbReference type="ARBA" id="ARBA00023237"/>
    </source>
</evidence>
<keyword evidence="3" id="KW-0998">Cell outer membrane</keyword>
<dbReference type="InterPro" id="IPR008969">
    <property type="entry name" value="CarboxyPept-like_regulatory"/>
</dbReference>
<dbReference type="RefSeq" id="WP_089897711.1">
    <property type="nucleotide sequence ID" value="NZ_FOJG01000002.1"/>
</dbReference>
<dbReference type="OrthoDB" id="905812at2"/>
<dbReference type="SUPFAM" id="SSF56935">
    <property type="entry name" value="Porins"/>
    <property type="match status" value="1"/>
</dbReference>
<dbReference type="Pfam" id="PF14905">
    <property type="entry name" value="OMP_b-brl_3"/>
    <property type="match status" value="1"/>
</dbReference>
<evidence type="ECO:0000256" key="1">
    <source>
        <dbReference type="ARBA" id="ARBA00004442"/>
    </source>
</evidence>
<evidence type="ECO:0000256" key="4">
    <source>
        <dbReference type="SAM" id="SignalP"/>
    </source>
</evidence>
<dbReference type="InterPro" id="IPR036942">
    <property type="entry name" value="Beta-barrel_TonB_sf"/>
</dbReference>
<dbReference type="InterPro" id="IPR037066">
    <property type="entry name" value="Plug_dom_sf"/>
</dbReference>
<dbReference type="Pfam" id="PF13620">
    <property type="entry name" value="CarboxypepD_reg"/>
    <property type="match status" value="1"/>
</dbReference>
<evidence type="ECO:0000313" key="7">
    <source>
        <dbReference type="Proteomes" id="UP000199310"/>
    </source>
</evidence>
<dbReference type="InterPro" id="IPR041700">
    <property type="entry name" value="OMP_b-brl_3"/>
</dbReference>